<feature type="transmembrane region" description="Helical" evidence="6">
    <location>
        <begin position="28"/>
        <end position="47"/>
    </location>
</feature>
<evidence type="ECO:0000313" key="8">
    <source>
        <dbReference type="EMBL" id="CDG85383.1"/>
    </source>
</evidence>
<dbReference type="KEGG" id="jag:GJA_4779"/>
<dbReference type="InterPro" id="IPR007452">
    <property type="entry name" value="TamB_C"/>
</dbReference>
<feature type="domain" description="Translocation and assembly module TamB C-terminal" evidence="7">
    <location>
        <begin position="1135"/>
        <end position="1479"/>
    </location>
</feature>
<dbReference type="OrthoDB" id="5288149at2"/>
<dbReference type="STRING" id="1349767.GJA_4779"/>
<dbReference type="Proteomes" id="UP000027604">
    <property type="component" value="Chromosome I"/>
</dbReference>
<feature type="compositionally biased region" description="Pro residues" evidence="5">
    <location>
        <begin position="1"/>
        <end position="18"/>
    </location>
</feature>
<dbReference type="PANTHER" id="PTHR36985">
    <property type="entry name" value="TRANSLOCATION AND ASSEMBLY MODULE SUBUNIT TAMB"/>
    <property type="match status" value="1"/>
</dbReference>
<comment type="subcellular location">
    <subcellularLocation>
        <location evidence="1">Membrane</location>
        <topology evidence="1">Single-pass membrane protein</topology>
    </subcellularLocation>
</comment>
<dbReference type="HOGENOM" id="CLU_002338_3_0_4"/>
<dbReference type="eggNOG" id="COG2911">
    <property type="taxonomic scope" value="Bacteria"/>
</dbReference>
<evidence type="ECO:0000256" key="5">
    <source>
        <dbReference type="SAM" id="MobiDB-lite"/>
    </source>
</evidence>
<evidence type="ECO:0000256" key="1">
    <source>
        <dbReference type="ARBA" id="ARBA00004167"/>
    </source>
</evidence>
<accession>W0VDC7</accession>
<organism evidence="8 9">
    <name type="scientific">Janthinobacterium agaricidamnosum NBRC 102515 = DSM 9628</name>
    <dbReference type="NCBI Taxonomy" id="1349767"/>
    <lineage>
        <taxon>Bacteria</taxon>
        <taxon>Pseudomonadati</taxon>
        <taxon>Pseudomonadota</taxon>
        <taxon>Betaproteobacteria</taxon>
        <taxon>Burkholderiales</taxon>
        <taxon>Oxalobacteraceae</taxon>
        <taxon>Janthinobacterium</taxon>
    </lineage>
</organism>
<dbReference type="EMBL" id="HG322949">
    <property type="protein sequence ID" value="CDG85383.1"/>
    <property type="molecule type" value="Genomic_DNA"/>
</dbReference>
<dbReference type="GO" id="GO:0005886">
    <property type="term" value="C:plasma membrane"/>
    <property type="evidence" value="ECO:0007669"/>
    <property type="project" value="InterPro"/>
</dbReference>
<dbReference type="RefSeq" id="WP_038496710.1">
    <property type="nucleotide sequence ID" value="NZ_BCTH01000065.1"/>
</dbReference>
<gene>
    <name evidence="8" type="ORF">GJA_4779</name>
</gene>
<dbReference type="PATRIC" id="fig|1349767.4.peg.1406"/>
<dbReference type="PANTHER" id="PTHR36985:SF1">
    <property type="entry name" value="TRANSLOCATION AND ASSEMBLY MODULE SUBUNIT TAMB"/>
    <property type="match status" value="1"/>
</dbReference>
<dbReference type="Pfam" id="PF04357">
    <property type="entry name" value="TamB"/>
    <property type="match status" value="1"/>
</dbReference>
<protein>
    <recommendedName>
        <fullName evidence="7">Translocation and assembly module TamB C-terminal domain-containing protein</fullName>
    </recommendedName>
</protein>
<feature type="region of interest" description="Disordered" evidence="5">
    <location>
        <begin position="1"/>
        <end position="20"/>
    </location>
</feature>
<evidence type="ECO:0000256" key="3">
    <source>
        <dbReference type="ARBA" id="ARBA00022989"/>
    </source>
</evidence>
<evidence type="ECO:0000256" key="2">
    <source>
        <dbReference type="ARBA" id="ARBA00022692"/>
    </source>
</evidence>
<proteinExistence type="predicted"/>
<sequence>MSDTTPPTPPDSHVPAPAPQAARRWPRYTLIGIGSAAVLLGGALWLLGRESTLQALLDKVSSASGGQIVVSGVSGSLYNKMHLGHVSYRGKSQTITAENIDINWSPLQFFSEGIAISELHVASMVVKSTGPSEPSTLPTSLAAPFQLSIADARLDKITLQGDSGSNVIEKVHFNLSGGKTEWRLQDASAITPWGAVTANASVATNAPFKLDGKAGWAQSVPAAGEKPAALTMQVGGDLALVDIKASGSAGPASADAHLALAPFDPVIILRSASIQGRNINPGRYDATWPQAELSLDLDASIGSKQEVSGKLAISNTAAPGPLDRQRLPLHSISAQVGGTLTATTITSALLDFAQAGKFTGSGSINRDAADGPVGSALFTLHTDKIDLKAIQGSLNSTHIAGDIKLGSDGKTHTVSARLAELGKTTLRLDVQASLLDSLLSIQQARLQAGKGQLTVSGQASLKDAQQFKATASASRFNPADFGAYPVADLNAAINVDGHVAPQWLVNADVALRPSRLLNQPLSGAGKVTADARHVSGVDARLALGRNSVEVRGNFGAPGERLNWTVDARQLSAAHSDLLGSLNASGVASGTLQEPRSTFVADAKGLGLSAAKRPGVGQDSVLHASGEVGLSGAKQVADLKLTGSAQKFNPAAFGAYPSGNINADFNGGGRLGGDWKLALNLALQPASTLQNVPLTGYAKVSADASRIDSADIDLHLGPNSMQARGSFGGARDKLDWKLDAPQLASLGAQFGGVLHGNGALSGSMKAPALSLNIDGQQLRFFGEHQVKALRASASLGAGQGAADPLVSDIDVTGYSSTAFKLASARLSSKGTLAAHSLQLTARNDDFDVSATVKGGLNQGVWLGSLDALQNRGRFALALQAPAPIRVAGPKDGGLAGLMHPEQISVSNAVIKLPAGSISLQSLEKAGPRWASSGQAAGVPLNYLTQAVPDLQQTMRSDMTLGAQWNLDLRAAAGKDPALAGMLHVFREKGDITVGSEQPLLLGLRTLDARADVANSQLRMQVALDGARSGQVRLDGTVQMQQGRIAGDSPLNLTGSIDMPSLAWLGPLTGQAGLELGGALKLALTSGGTIAAPSLNGDLSGDKLVVNWADQGLKLRNGVLQAKLAGDQLQLQRLAFDGGDGKVQADGWVRFANAEASMELKLVADKLQALARPDRTLVLSGSSTLVRNDKRFSFEGKFKADRATIELASQDTPTQSDDVVVLGKAGKGTGPGGAKAAPSLPLNIDLEADLGNRFHLKGMGLDADLGGNLRIRVLDRRPPRITGSIRVDNGNYAAYGQKLSIERGVINFTGAYDNPGLNILAVRKRPEGEALSETNVEAGVEVRGTAQAPTAKLVSTPSVSDSDKLAWLILGHGTEGTAGDEMGLLTTAAGALFGGTGGGMQGKLANSLGLDEVGLSQAKGLESTVVTVGKRISSRAYLSFEQGASSASSLVKLRYKWNRRITLQFQTGTNNALDVLYTWAFD</sequence>
<keyword evidence="3 6" id="KW-1133">Transmembrane helix</keyword>
<evidence type="ECO:0000259" key="7">
    <source>
        <dbReference type="Pfam" id="PF04357"/>
    </source>
</evidence>
<keyword evidence="2 6" id="KW-0812">Transmembrane</keyword>
<dbReference type="GO" id="GO:0009306">
    <property type="term" value="P:protein secretion"/>
    <property type="evidence" value="ECO:0007669"/>
    <property type="project" value="InterPro"/>
</dbReference>
<reference evidence="8 9" key="1">
    <citation type="journal article" date="2015" name="Genome Announc.">
        <title>Genome Sequence of Mushroom Soft-Rot Pathogen Janthinobacterium agaricidamnosum.</title>
        <authorList>
            <person name="Graupner K."/>
            <person name="Lackner G."/>
            <person name="Hertweck C."/>
        </authorList>
    </citation>
    <scope>NUCLEOTIDE SEQUENCE [LARGE SCALE GENOMIC DNA]</scope>
    <source>
        <strain evidence="9">NBRC 102515 / DSM 9628</strain>
    </source>
</reference>
<keyword evidence="9" id="KW-1185">Reference proteome</keyword>
<name>W0VDC7_9BURK</name>
<dbReference type="GO" id="GO:0097347">
    <property type="term" value="C:TAM protein secretion complex"/>
    <property type="evidence" value="ECO:0007669"/>
    <property type="project" value="TreeGrafter"/>
</dbReference>
<evidence type="ECO:0000256" key="4">
    <source>
        <dbReference type="ARBA" id="ARBA00023136"/>
    </source>
</evidence>
<keyword evidence="4 6" id="KW-0472">Membrane</keyword>
<evidence type="ECO:0000313" key="9">
    <source>
        <dbReference type="Proteomes" id="UP000027604"/>
    </source>
</evidence>
<evidence type="ECO:0000256" key="6">
    <source>
        <dbReference type="SAM" id="Phobius"/>
    </source>
</evidence>